<evidence type="ECO:0000256" key="1">
    <source>
        <dbReference type="SAM" id="SignalP"/>
    </source>
</evidence>
<accession>A0A365HBY3</accession>
<feature type="signal peptide" evidence="1">
    <location>
        <begin position="1"/>
        <end position="24"/>
    </location>
</feature>
<evidence type="ECO:0000313" key="3">
    <source>
        <dbReference type="Proteomes" id="UP000251891"/>
    </source>
</evidence>
<dbReference type="Proteomes" id="UP000251891">
    <property type="component" value="Unassembled WGS sequence"/>
</dbReference>
<organism evidence="2 3">
    <name type="scientific">Actinomadura craniellae</name>
    <dbReference type="NCBI Taxonomy" id="2231787"/>
    <lineage>
        <taxon>Bacteria</taxon>
        <taxon>Bacillati</taxon>
        <taxon>Actinomycetota</taxon>
        <taxon>Actinomycetes</taxon>
        <taxon>Streptosporangiales</taxon>
        <taxon>Thermomonosporaceae</taxon>
        <taxon>Actinomadura</taxon>
    </lineage>
</organism>
<reference evidence="2 3" key="1">
    <citation type="submission" date="2018-06" db="EMBL/GenBank/DDBJ databases">
        <title>Actinomadura craniellae sp. nov. isolated from marine sponge Craniella sp.</title>
        <authorList>
            <person name="Li L."/>
            <person name="Xu Q.H."/>
            <person name="Lin H.W."/>
            <person name="Lu Y.H."/>
        </authorList>
    </citation>
    <scope>NUCLEOTIDE SEQUENCE [LARGE SCALE GENOMIC DNA]</scope>
    <source>
        <strain evidence="2 3">LHW63021</strain>
    </source>
</reference>
<proteinExistence type="predicted"/>
<evidence type="ECO:0008006" key="4">
    <source>
        <dbReference type="Google" id="ProtNLM"/>
    </source>
</evidence>
<gene>
    <name evidence="2" type="ORF">DPM19_00105</name>
</gene>
<protein>
    <recommendedName>
        <fullName evidence="4">PepSY domain-containing protein</fullName>
    </recommendedName>
</protein>
<name>A0A365HBY3_9ACTN</name>
<keyword evidence="3" id="KW-1185">Reference proteome</keyword>
<dbReference type="RefSeq" id="WP_111862681.1">
    <property type="nucleotide sequence ID" value="NZ_QLYX01000001.1"/>
</dbReference>
<keyword evidence="1" id="KW-0732">Signal</keyword>
<comment type="caution">
    <text evidence="2">The sequence shown here is derived from an EMBL/GenBank/DDBJ whole genome shotgun (WGS) entry which is preliminary data.</text>
</comment>
<feature type="chain" id="PRO_5016743143" description="PepSY domain-containing protein" evidence="1">
    <location>
        <begin position="25"/>
        <end position="88"/>
    </location>
</feature>
<evidence type="ECO:0000313" key="2">
    <source>
        <dbReference type="EMBL" id="RAY16630.1"/>
    </source>
</evidence>
<sequence length="88" mass="9377">MKSAICHVITVTTVIAVIAATVMAAGSSAPASADTKFERKWAVAGPNGARHHLVRTQVKNGRVYYIHTIRIVGPNGSKVVRTVSRARP</sequence>
<dbReference type="EMBL" id="QLYX01000001">
    <property type="protein sequence ID" value="RAY16630.1"/>
    <property type="molecule type" value="Genomic_DNA"/>
</dbReference>
<dbReference type="AlphaFoldDB" id="A0A365HBY3"/>